<feature type="compositionally biased region" description="Basic and acidic residues" evidence="1">
    <location>
        <begin position="111"/>
        <end position="122"/>
    </location>
</feature>
<dbReference type="GO" id="GO:0003779">
    <property type="term" value="F:actin binding"/>
    <property type="evidence" value="ECO:0007669"/>
    <property type="project" value="InterPro"/>
</dbReference>
<feature type="compositionally biased region" description="Polar residues" evidence="1">
    <location>
        <begin position="62"/>
        <end position="74"/>
    </location>
</feature>
<evidence type="ECO:0000313" key="2">
    <source>
        <dbReference type="Ensembl" id="ENSMMSP00000020800.1"/>
    </source>
</evidence>
<feature type="compositionally biased region" description="Basic and acidic residues" evidence="1">
    <location>
        <begin position="301"/>
        <end position="327"/>
    </location>
</feature>
<gene>
    <name evidence="2" type="primary">CALD1</name>
</gene>
<feature type="region of interest" description="Disordered" evidence="1">
    <location>
        <begin position="111"/>
        <end position="258"/>
    </location>
</feature>
<evidence type="ECO:0000256" key="1">
    <source>
        <dbReference type="SAM" id="MobiDB-lite"/>
    </source>
</evidence>
<feature type="compositionally biased region" description="Basic and acidic residues" evidence="1">
    <location>
        <begin position="533"/>
        <end position="552"/>
    </location>
</feature>
<dbReference type="PRINTS" id="PR01076">
    <property type="entry name" value="CALDESMON"/>
</dbReference>
<dbReference type="Proteomes" id="UP000694544">
    <property type="component" value="Unplaced"/>
</dbReference>
<feature type="compositionally biased region" description="Polar residues" evidence="1">
    <location>
        <begin position="126"/>
        <end position="141"/>
    </location>
</feature>
<dbReference type="Pfam" id="PF02029">
    <property type="entry name" value="Caldesmon"/>
    <property type="match status" value="1"/>
</dbReference>
<proteinExistence type="predicted"/>
<feature type="compositionally biased region" description="Polar residues" evidence="1">
    <location>
        <begin position="489"/>
        <end position="501"/>
    </location>
</feature>
<reference evidence="2" key="1">
    <citation type="submission" date="2025-08" db="UniProtKB">
        <authorList>
            <consortium name="Ensembl"/>
        </authorList>
    </citation>
    <scope>IDENTIFICATION</scope>
</reference>
<feature type="region of interest" description="Disordered" evidence="1">
    <location>
        <begin position="488"/>
        <end position="561"/>
    </location>
</feature>
<dbReference type="PANTHER" id="PTHR18949">
    <property type="entry name" value="CALDESMON"/>
    <property type="match status" value="1"/>
</dbReference>
<dbReference type="AlphaFoldDB" id="A0A8C6DUW1"/>
<dbReference type="PANTHER" id="PTHR18949:SF0">
    <property type="entry name" value="CALDESMON"/>
    <property type="match status" value="1"/>
</dbReference>
<feature type="compositionally biased region" description="Basic and acidic residues" evidence="1">
    <location>
        <begin position="146"/>
        <end position="188"/>
    </location>
</feature>
<feature type="compositionally biased region" description="Basic and acidic residues" evidence="1">
    <location>
        <begin position="209"/>
        <end position="258"/>
    </location>
</feature>
<accession>A0A8C6DUW1</accession>
<organism evidence="2 3">
    <name type="scientific">Moschus moschiferus</name>
    <name type="common">Siberian musk deer</name>
    <name type="synonym">Moschus sibiricus</name>
    <dbReference type="NCBI Taxonomy" id="68415"/>
    <lineage>
        <taxon>Eukaryota</taxon>
        <taxon>Metazoa</taxon>
        <taxon>Chordata</taxon>
        <taxon>Craniata</taxon>
        <taxon>Vertebrata</taxon>
        <taxon>Euteleostomi</taxon>
        <taxon>Mammalia</taxon>
        <taxon>Eutheria</taxon>
        <taxon>Laurasiatheria</taxon>
        <taxon>Artiodactyla</taxon>
        <taxon>Ruminantia</taxon>
        <taxon>Pecora</taxon>
        <taxon>Moschidae</taxon>
        <taxon>Moschus</taxon>
    </lineage>
</organism>
<name>A0A8C6DUW1_MOSMO</name>
<dbReference type="InterPro" id="IPR006018">
    <property type="entry name" value="Caldesmon_LSP"/>
</dbReference>
<dbReference type="GO" id="GO:0051017">
    <property type="term" value="P:actin filament bundle assembly"/>
    <property type="evidence" value="ECO:0007669"/>
    <property type="project" value="TreeGrafter"/>
</dbReference>
<feature type="region of interest" description="Disordered" evidence="1">
    <location>
        <begin position="28"/>
        <end position="92"/>
    </location>
</feature>
<sequence length="561" mass="65023">MDDFERRRELRRQKREEMRLEAERIAYQRNDDDEEEAARERRRRARQERLRQKQEEEALGQVTDQMEVNTQNSVPDEEIKTATTNTQVEGDDEAALLERLARREERRQKRLQEALERQKEFDPTITDASLSLSSRRMQNDTTDNEMAEKEGKSESRQERQELEETEIVTKSHQKNDWMEAEEKKKEEKEKEEEEEEKPKPGSIEENQEEERGAKVPAKREKSQEDKAAFKKEELKDEKTKKDKESKDVKSFLDAKKGFTEVKSQNGEFMTHKLKHTENTFSRAGGRVSEAKEAEGASQVEAGKRLEELRRRRGETESEEFEKLKQKQQEAALELEELKKKREERRKVLEEEEQRKKQEEAERKVREEEEKRRLKEEIERRRAEAAEKRQKMPEDGLSEDKKPFKCFTPKGSSLKIEERAEFLNKSVQKSGVKSTHQAAVVSKIDSRLEQYTSAIEGTKAAKPAKPAASDLPVPAEGVRNIKSMWEKGNVFSSPTASGTPNKETAGLKVGVSSRINEWLTKTPEGSKSPAPKPSDLRPGDVSGKRNLWEKQSVDKVTSPTKV</sequence>
<feature type="compositionally biased region" description="Basic and acidic residues" evidence="1">
    <location>
        <begin position="335"/>
        <end position="402"/>
    </location>
</feature>
<dbReference type="InterPro" id="IPR006017">
    <property type="entry name" value="Caldesmon"/>
</dbReference>
<dbReference type="Ensembl" id="ENSMMST00000022957.1">
    <property type="protein sequence ID" value="ENSMMSP00000020800.1"/>
    <property type="gene ID" value="ENSMMSG00000015571.1"/>
</dbReference>
<protein>
    <submittedName>
        <fullName evidence="2">Caldesmon 1</fullName>
    </submittedName>
</protein>
<feature type="region of interest" description="Disordered" evidence="1">
    <location>
        <begin position="275"/>
        <end position="409"/>
    </location>
</feature>
<keyword evidence="3" id="KW-1185">Reference proteome</keyword>
<dbReference type="GeneTree" id="ENSGT00940000153901"/>
<evidence type="ECO:0000313" key="3">
    <source>
        <dbReference type="Proteomes" id="UP000694544"/>
    </source>
</evidence>
<dbReference type="GO" id="GO:0015629">
    <property type="term" value="C:actin cytoskeleton"/>
    <property type="evidence" value="ECO:0007669"/>
    <property type="project" value="TreeGrafter"/>
</dbReference>
<dbReference type="GO" id="GO:0005516">
    <property type="term" value="F:calmodulin binding"/>
    <property type="evidence" value="ECO:0007669"/>
    <property type="project" value="InterPro"/>
</dbReference>
<dbReference type="GO" id="GO:0017022">
    <property type="term" value="F:myosin binding"/>
    <property type="evidence" value="ECO:0007669"/>
    <property type="project" value="InterPro"/>
</dbReference>
<dbReference type="GO" id="GO:0001525">
    <property type="term" value="P:angiogenesis"/>
    <property type="evidence" value="ECO:0007669"/>
    <property type="project" value="TreeGrafter"/>
</dbReference>
<dbReference type="GO" id="GO:0006936">
    <property type="term" value="P:muscle contraction"/>
    <property type="evidence" value="ECO:0007669"/>
    <property type="project" value="InterPro"/>
</dbReference>
<feature type="compositionally biased region" description="Basic and acidic residues" evidence="1">
    <location>
        <begin position="47"/>
        <end position="56"/>
    </location>
</feature>
<reference evidence="2" key="2">
    <citation type="submission" date="2025-09" db="UniProtKB">
        <authorList>
            <consortium name="Ensembl"/>
        </authorList>
    </citation>
    <scope>IDENTIFICATION</scope>
</reference>